<evidence type="ECO:0000256" key="7">
    <source>
        <dbReference type="HAMAP-Rule" id="MF_01337"/>
    </source>
</evidence>
<dbReference type="FunFam" id="3.30.420.100:FF:000001">
    <property type="entry name" value="50S ribosomal protein L18"/>
    <property type="match status" value="1"/>
</dbReference>
<dbReference type="PANTHER" id="PTHR12899">
    <property type="entry name" value="39S RIBOSOMAL PROTEIN L18, MITOCHONDRIAL"/>
    <property type="match status" value="1"/>
</dbReference>
<comment type="function">
    <text evidence="7">This is one of the proteins that bind and probably mediate the attachment of the 5S RNA into the large ribosomal subunit, where it forms part of the central protuberance.</text>
</comment>
<comment type="similarity">
    <text evidence="1 7">Belongs to the universal ribosomal protein uL18 family.</text>
</comment>
<dbReference type="Pfam" id="PF00861">
    <property type="entry name" value="Ribosomal_L18p"/>
    <property type="match status" value="1"/>
</dbReference>
<evidence type="ECO:0000313" key="9">
    <source>
        <dbReference type="Proteomes" id="UP000480275"/>
    </source>
</evidence>
<dbReference type="HAMAP" id="MF_01337_B">
    <property type="entry name" value="Ribosomal_uL18_B"/>
    <property type="match status" value="1"/>
</dbReference>
<keyword evidence="5 7" id="KW-0687">Ribonucleoprotein</keyword>
<evidence type="ECO:0000256" key="4">
    <source>
        <dbReference type="ARBA" id="ARBA00022980"/>
    </source>
</evidence>
<proteinExistence type="inferred from homology"/>
<evidence type="ECO:0000313" key="8">
    <source>
        <dbReference type="EMBL" id="MQY52502.1"/>
    </source>
</evidence>
<comment type="caution">
    <text evidence="8">The sequence shown here is derived from an EMBL/GenBank/DDBJ whole genome shotgun (WGS) entry which is preliminary data.</text>
</comment>
<dbReference type="NCBIfam" id="TIGR00060">
    <property type="entry name" value="L18_bact"/>
    <property type="match status" value="1"/>
</dbReference>
<dbReference type="InterPro" id="IPR005484">
    <property type="entry name" value="Ribosomal_uL18_bac/plant/anim"/>
</dbReference>
<evidence type="ECO:0000256" key="5">
    <source>
        <dbReference type="ARBA" id="ARBA00023274"/>
    </source>
</evidence>
<comment type="subunit">
    <text evidence="7">Part of the 50S ribosomal subunit; part of the 5S rRNA/L5/L18/L25 subcomplex. Contacts the 5S and 23S rRNAs.</text>
</comment>
<evidence type="ECO:0000256" key="2">
    <source>
        <dbReference type="ARBA" id="ARBA00022730"/>
    </source>
</evidence>
<evidence type="ECO:0000256" key="3">
    <source>
        <dbReference type="ARBA" id="ARBA00022884"/>
    </source>
</evidence>
<sequence>MDKKQARLRRARKTRAKIAELKSVRLSVHRTNGHIYAQVISSCGSKTLASASSLEPEIRKDLPNGGNVSAAVVVGKLIAERAIKAGISAVAFDRAGFQYHGRVKALAEAAREAGLKF</sequence>
<accession>A0A6L5K061</accession>
<evidence type="ECO:0000256" key="1">
    <source>
        <dbReference type="ARBA" id="ARBA00007116"/>
    </source>
</evidence>
<dbReference type="PANTHER" id="PTHR12899:SF3">
    <property type="entry name" value="LARGE RIBOSOMAL SUBUNIT PROTEIN UL18M"/>
    <property type="match status" value="1"/>
</dbReference>
<dbReference type="CDD" id="cd00432">
    <property type="entry name" value="Ribosomal_L18_L5e"/>
    <property type="match status" value="1"/>
</dbReference>
<dbReference type="InterPro" id="IPR057268">
    <property type="entry name" value="Ribosomal_L18"/>
</dbReference>
<dbReference type="GO" id="GO:0008097">
    <property type="term" value="F:5S rRNA binding"/>
    <property type="evidence" value="ECO:0007669"/>
    <property type="project" value="TreeGrafter"/>
</dbReference>
<keyword evidence="2 7" id="KW-0699">rRNA-binding</keyword>
<dbReference type="AlphaFoldDB" id="A0A6L5K061"/>
<dbReference type="GO" id="GO:0022625">
    <property type="term" value="C:cytosolic large ribosomal subunit"/>
    <property type="evidence" value="ECO:0007669"/>
    <property type="project" value="TreeGrafter"/>
</dbReference>
<dbReference type="Gene3D" id="3.30.420.100">
    <property type="match status" value="1"/>
</dbReference>
<organism evidence="8 9">
    <name type="scientific">Rhodocyclus tenuis</name>
    <name type="common">Rhodospirillum tenue</name>
    <dbReference type="NCBI Taxonomy" id="1066"/>
    <lineage>
        <taxon>Bacteria</taxon>
        <taxon>Pseudomonadati</taxon>
        <taxon>Pseudomonadota</taxon>
        <taxon>Betaproteobacteria</taxon>
        <taxon>Rhodocyclales</taxon>
        <taxon>Rhodocyclaceae</taxon>
        <taxon>Rhodocyclus</taxon>
    </lineage>
</organism>
<dbReference type="GO" id="GO:0006412">
    <property type="term" value="P:translation"/>
    <property type="evidence" value="ECO:0007669"/>
    <property type="project" value="UniProtKB-UniRule"/>
</dbReference>
<keyword evidence="4 7" id="KW-0689">Ribosomal protein</keyword>
<dbReference type="Proteomes" id="UP000480275">
    <property type="component" value="Unassembled WGS sequence"/>
</dbReference>
<dbReference type="SUPFAM" id="SSF53137">
    <property type="entry name" value="Translational machinery components"/>
    <property type="match status" value="1"/>
</dbReference>
<evidence type="ECO:0000256" key="6">
    <source>
        <dbReference type="ARBA" id="ARBA00035197"/>
    </source>
</evidence>
<dbReference type="InterPro" id="IPR004389">
    <property type="entry name" value="Ribosomal_uL18_bac-type"/>
</dbReference>
<protein>
    <recommendedName>
        <fullName evidence="6 7">Large ribosomal subunit protein uL18</fullName>
    </recommendedName>
</protein>
<dbReference type="EMBL" id="WIXJ01000011">
    <property type="protein sequence ID" value="MQY52502.1"/>
    <property type="molecule type" value="Genomic_DNA"/>
</dbReference>
<reference evidence="8 9" key="1">
    <citation type="submission" date="2019-10" db="EMBL/GenBank/DDBJ databases">
        <title>Whole-genome sequence of the purple nonsulfur photosynthetic bacterium Rhodocyclus tenuis.</title>
        <authorList>
            <person name="Kyndt J.A."/>
            <person name="Meyer T.E."/>
        </authorList>
    </citation>
    <scope>NUCLEOTIDE SEQUENCE [LARGE SCALE GENOMIC DNA]</scope>
    <source>
        <strain evidence="8 9">DSM 110</strain>
    </source>
</reference>
<name>A0A6L5K061_RHOTE</name>
<gene>
    <name evidence="7 8" type="primary">rplR</name>
    <name evidence="8" type="ORF">GHK24_12035</name>
</gene>
<keyword evidence="3 7" id="KW-0694">RNA-binding</keyword>
<dbReference type="GO" id="GO:0003735">
    <property type="term" value="F:structural constituent of ribosome"/>
    <property type="evidence" value="ECO:0007669"/>
    <property type="project" value="InterPro"/>
</dbReference>